<dbReference type="GO" id="GO:0032259">
    <property type="term" value="P:methylation"/>
    <property type="evidence" value="ECO:0007669"/>
    <property type="project" value="UniProtKB-KW"/>
</dbReference>
<protein>
    <submittedName>
        <fullName evidence="2">tRNA1(Val) (Adenine(37)-N6)-methyltransferase</fullName>
    </submittedName>
</protein>
<evidence type="ECO:0000313" key="2">
    <source>
        <dbReference type="EMBL" id="GER39031.1"/>
    </source>
</evidence>
<sequence length="151" mass="16631">MEASCQSQRMIHPRGSANARFPYMSSRGRKLGKRSGVGVANAPFPYMSSKGRFQRSGKRPGFQVMVSGSQPFYFRARDYESFGRKKASVKIPDAGGKGLQLGTWGPLLGSGSSRRSCSQVRKYGTGAGLRVVIAVRSPKKRSRDRSWSYQS</sequence>
<dbReference type="GO" id="GO:0008168">
    <property type="term" value="F:methyltransferase activity"/>
    <property type="evidence" value="ECO:0007669"/>
    <property type="project" value="UniProtKB-KW"/>
</dbReference>
<keyword evidence="2" id="KW-0808">Transferase</keyword>
<evidence type="ECO:0000256" key="1">
    <source>
        <dbReference type="SAM" id="MobiDB-lite"/>
    </source>
</evidence>
<keyword evidence="2" id="KW-0489">Methyltransferase</keyword>
<name>A0A5A7Q295_STRAF</name>
<proteinExistence type="predicted"/>
<accession>A0A5A7Q295</accession>
<dbReference type="Proteomes" id="UP000325081">
    <property type="component" value="Unassembled WGS sequence"/>
</dbReference>
<gene>
    <name evidence="2" type="ORF">STAS_15599</name>
</gene>
<reference evidence="3" key="1">
    <citation type="journal article" date="2019" name="Curr. Biol.">
        <title>Genome Sequence of Striga asiatica Provides Insight into the Evolution of Plant Parasitism.</title>
        <authorList>
            <person name="Yoshida S."/>
            <person name="Kim S."/>
            <person name="Wafula E.K."/>
            <person name="Tanskanen J."/>
            <person name="Kim Y.M."/>
            <person name="Honaas L."/>
            <person name="Yang Z."/>
            <person name="Spallek T."/>
            <person name="Conn C.E."/>
            <person name="Ichihashi Y."/>
            <person name="Cheong K."/>
            <person name="Cui S."/>
            <person name="Der J.P."/>
            <person name="Gundlach H."/>
            <person name="Jiao Y."/>
            <person name="Hori C."/>
            <person name="Ishida J.K."/>
            <person name="Kasahara H."/>
            <person name="Kiba T."/>
            <person name="Kim M.S."/>
            <person name="Koo N."/>
            <person name="Laohavisit A."/>
            <person name="Lee Y.H."/>
            <person name="Lumba S."/>
            <person name="McCourt P."/>
            <person name="Mortimer J.C."/>
            <person name="Mutuku J.M."/>
            <person name="Nomura T."/>
            <person name="Sasaki-Sekimoto Y."/>
            <person name="Seto Y."/>
            <person name="Wang Y."/>
            <person name="Wakatake T."/>
            <person name="Sakakibara H."/>
            <person name="Demura T."/>
            <person name="Yamaguchi S."/>
            <person name="Yoneyama K."/>
            <person name="Manabe R.I."/>
            <person name="Nelson D.C."/>
            <person name="Schulman A.H."/>
            <person name="Timko M.P."/>
            <person name="dePamphilis C.W."/>
            <person name="Choi D."/>
            <person name="Shirasu K."/>
        </authorList>
    </citation>
    <scope>NUCLEOTIDE SEQUENCE [LARGE SCALE GENOMIC DNA]</scope>
    <source>
        <strain evidence="3">cv. UVA1</strain>
    </source>
</reference>
<feature type="region of interest" description="Disordered" evidence="1">
    <location>
        <begin position="1"/>
        <end position="43"/>
    </location>
</feature>
<organism evidence="2 3">
    <name type="scientific">Striga asiatica</name>
    <name type="common">Asiatic witchweed</name>
    <name type="synonym">Buchnera asiatica</name>
    <dbReference type="NCBI Taxonomy" id="4170"/>
    <lineage>
        <taxon>Eukaryota</taxon>
        <taxon>Viridiplantae</taxon>
        <taxon>Streptophyta</taxon>
        <taxon>Embryophyta</taxon>
        <taxon>Tracheophyta</taxon>
        <taxon>Spermatophyta</taxon>
        <taxon>Magnoliopsida</taxon>
        <taxon>eudicotyledons</taxon>
        <taxon>Gunneridae</taxon>
        <taxon>Pentapetalae</taxon>
        <taxon>asterids</taxon>
        <taxon>lamiids</taxon>
        <taxon>Lamiales</taxon>
        <taxon>Orobanchaceae</taxon>
        <taxon>Buchnereae</taxon>
        <taxon>Striga</taxon>
    </lineage>
</organism>
<comment type="caution">
    <text evidence="2">The sequence shown here is derived from an EMBL/GenBank/DDBJ whole genome shotgun (WGS) entry which is preliminary data.</text>
</comment>
<feature type="non-terminal residue" evidence="2">
    <location>
        <position position="151"/>
    </location>
</feature>
<dbReference type="AlphaFoldDB" id="A0A5A7Q295"/>
<dbReference type="EMBL" id="BKCP01005572">
    <property type="protein sequence ID" value="GER39031.1"/>
    <property type="molecule type" value="Genomic_DNA"/>
</dbReference>
<keyword evidence="3" id="KW-1185">Reference proteome</keyword>
<evidence type="ECO:0000313" key="3">
    <source>
        <dbReference type="Proteomes" id="UP000325081"/>
    </source>
</evidence>